<dbReference type="CDD" id="cd06433">
    <property type="entry name" value="GT_2_WfgS_like"/>
    <property type="match status" value="1"/>
</dbReference>
<protein>
    <recommendedName>
        <fullName evidence="2">Glycosyltransferase 2-like domain-containing protein</fullName>
    </recommendedName>
</protein>
<feature type="transmembrane region" description="Helical" evidence="1">
    <location>
        <begin position="210"/>
        <end position="232"/>
    </location>
</feature>
<dbReference type="PANTHER" id="PTHR22916:SF67">
    <property type="entry name" value="COLANIC ACID BIOSYNTHESIS GLYCOSYL TRANSFERASE WCAE-RELATED"/>
    <property type="match status" value="1"/>
</dbReference>
<dbReference type="Pfam" id="PF00535">
    <property type="entry name" value="Glycos_transf_2"/>
    <property type="match status" value="1"/>
</dbReference>
<feature type="domain" description="Glycosyltransferase 2-like" evidence="2">
    <location>
        <begin position="10"/>
        <end position="93"/>
    </location>
</feature>
<dbReference type="EMBL" id="AUPZ01000010">
    <property type="protein sequence ID" value="EQB39070.1"/>
    <property type="molecule type" value="Genomic_DNA"/>
</dbReference>
<sequence length="234" mass="27540">MNILKRPLVSIITVVYNGEEHLEETILSIINQTYEHVEYIIIDGGSTDGTLKIIKKYEDAIDYWVSKKDSGIYDAMNKGIERASGEWINFINAGDRLIFLDLHSLNSLDTTNSCYYYNEEQQKIKRDPFTKIYLTHNTPCHQSIFYKRDELIPFDISYPIVADFEQMTKMCTRNLQPVYSEHLVYFAKAGFSYESNQDRSWEKLFSRNKIILKNMNIVFFIISLLHSVRIFLKR</sequence>
<evidence type="ECO:0000256" key="1">
    <source>
        <dbReference type="SAM" id="Phobius"/>
    </source>
</evidence>
<dbReference type="AlphaFoldDB" id="T0JDJ3"/>
<keyword evidence="1" id="KW-0472">Membrane</keyword>
<evidence type="ECO:0000313" key="4">
    <source>
        <dbReference type="Proteomes" id="UP000015520"/>
    </source>
</evidence>
<reference evidence="3 4" key="1">
    <citation type="submission" date="2013-07" db="EMBL/GenBank/DDBJ databases">
        <title>Sulfurimonas hongkongensis AST-10 Genome Sequencing.</title>
        <authorList>
            <person name="Cai L."/>
            <person name="Zhang T."/>
        </authorList>
    </citation>
    <scope>NUCLEOTIDE SEQUENCE [LARGE SCALE GENOMIC DNA]</scope>
    <source>
        <strain evidence="3 4">AST-10</strain>
    </source>
</reference>
<dbReference type="eggNOG" id="COG0463">
    <property type="taxonomic scope" value="Bacteria"/>
</dbReference>
<dbReference type="InterPro" id="IPR029044">
    <property type="entry name" value="Nucleotide-diphossugar_trans"/>
</dbReference>
<dbReference type="OrthoDB" id="433681at2"/>
<dbReference type="PANTHER" id="PTHR22916">
    <property type="entry name" value="GLYCOSYLTRANSFERASE"/>
    <property type="match status" value="1"/>
</dbReference>
<dbReference type="SUPFAM" id="SSF53448">
    <property type="entry name" value="Nucleotide-diphospho-sugar transferases"/>
    <property type="match status" value="1"/>
</dbReference>
<keyword evidence="1" id="KW-0812">Transmembrane</keyword>
<dbReference type="Gene3D" id="3.90.550.10">
    <property type="entry name" value="Spore Coat Polysaccharide Biosynthesis Protein SpsA, Chain A"/>
    <property type="match status" value="1"/>
</dbReference>
<dbReference type="GO" id="GO:0016758">
    <property type="term" value="F:hexosyltransferase activity"/>
    <property type="evidence" value="ECO:0007669"/>
    <property type="project" value="UniProtKB-ARBA"/>
</dbReference>
<dbReference type="STRING" id="1172190.M947_07875"/>
<organism evidence="3 4">
    <name type="scientific">Sulfurimonas hongkongensis</name>
    <dbReference type="NCBI Taxonomy" id="1172190"/>
    <lineage>
        <taxon>Bacteria</taxon>
        <taxon>Pseudomonadati</taxon>
        <taxon>Campylobacterota</taxon>
        <taxon>Epsilonproteobacteria</taxon>
        <taxon>Campylobacterales</taxon>
        <taxon>Sulfurimonadaceae</taxon>
        <taxon>Sulfurimonas</taxon>
    </lineage>
</organism>
<name>T0JDJ3_9BACT</name>
<proteinExistence type="predicted"/>
<dbReference type="PATRIC" id="fig|1172190.3.peg.1522"/>
<dbReference type="RefSeq" id="WP_021287831.1">
    <property type="nucleotide sequence ID" value="NZ_AUPZ01000010.1"/>
</dbReference>
<dbReference type="InterPro" id="IPR001173">
    <property type="entry name" value="Glyco_trans_2-like"/>
</dbReference>
<keyword evidence="4" id="KW-1185">Reference proteome</keyword>
<comment type="caution">
    <text evidence="3">The sequence shown here is derived from an EMBL/GenBank/DDBJ whole genome shotgun (WGS) entry which is preliminary data.</text>
</comment>
<dbReference type="Proteomes" id="UP000015520">
    <property type="component" value="Unassembled WGS sequence"/>
</dbReference>
<gene>
    <name evidence="3" type="ORF">M947_07875</name>
</gene>
<keyword evidence="1" id="KW-1133">Transmembrane helix</keyword>
<evidence type="ECO:0000259" key="2">
    <source>
        <dbReference type="Pfam" id="PF00535"/>
    </source>
</evidence>
<accession>T0JDJ3</accession>
<evidence type="ECO:0000313" key="3">
    <source>
        <dbReference type="EMBL" id="EQB39070.1"/>
    </source>
</evidence>